<reference evidence="1 2" key="1">
    <citation type="journal article" date="2019" name="Genome Biol. Evol.">
        <title>Insights into the evolution of the New World diploid cottons (Gossypium, subgenus Houzingenia) based on genome sequencing.</title>
        <authorList>
            <person name="Grover C.E."/>
            <person name="Arick M.A. 2nd"/>
            <person name="Thrash A."/>
            <person name="Conover J.L."/>
            <person name="Sanders W.S."/>
            <person name="Peterson D.G."/>
            <person name="Frelichowski J.E."/>
            <person name="Scheffler J.A."/>
            <person name="Scheffler B.E."/>
            <person name="Wendel J.F."/>
        </authorList>
    </citation>
    <scope>NUCLEOTIDE SEQUENCE [LARGE SCALE GENOMIC DNA]</scope>
    <source>
        <strain evidence="1">4</strain>
        <tissue evidence="1">Leaf</tissue>
    </source>
</reference>
<gene>
    <name evidence="1" type="ORF">Golax_015542</name>
</gene>
<accession>A0A7J8ZY52</accession>
<sequence>MCDENGDWVFGYNRFIRKCSVFYAELWSILDGLKLIQQEVMIREHNLSSDYLAKLDFATKEDLQLVDTPPRKVLEFLEADKEK</sequence>
<dbReference type="Proteomes" id="UP000593574">
    <property type="component" value="Unassembled WGS sequence"/>
</dbReference>
<protein>
    <recommendedName>
        <fullName evidence="3">RNase H type-1 domain-containing protein</fullName>
    </recommendedName>
</protein>
<dbReference type="EMBL" id="JABEZV010000007">
    <property type="protein sequence ID" value="MBA0716736.1"/>
    <property type="molecule type" value="Genomic_DNA"/>
</dbReference>
<proteinExistence type="predicted"/>
<comment type="caution">
    <text evidence="1">The sequence shown here is derived from an EMBL/GenBank/DDBJ whole genome shotgun (WGS) entry which is preliminary data.</text>
</comment>
<name>A0A7J8ZY52_9ROSI</name>
<keyword evidence="2" id="KW-1185">Reference proteome</keyword>
<feature type="non-terminal residue" evidence="1">
    <location>
        <position position="83"/>
    </location>
</feature>
<evidence type="ECO:0000313" key="1">
    <source>
        <dbReference type="EMBL" id="MBA0716736.1"/>
    </source>
</evidence>
<evidence type="ECO:0008006" key="3">
    <source>
        <dbReference type="Google" id="ProtNLM"/>
    </source>
</evidence>
<evidence type="ECO:0000313" key="2">
    <source>
        <dbReference type="Proteomes" id="UP000593574"/>
    </source>
</evidence>
<organism evidence="1 2">
    <name type="scientific">Gossypium laxum</name>
    <dbReference type="NCBI Taxonomy" id="34288"/>
    <lineage>
        <taxon>Eukaryota</taxon>
        <taxon>Viridiplantae</taxon>
        <taxon>Streptophyta</taxon>
        <taxon>Embryophyta</taxon>
        <taxon>Tracheophyta</taxon>
        <taxon>Spermatophyta</taxon>
        <taxon>Magnoliopsida</taxon>
        <taxon>eudicotyledons</taxon>
        <taxon>Gunneridae</taxon>
        <taxon>Pentapetalae</taxon>
        <taxon>rosids</taxon>
        <taxon>malvids</taxon>
        <taxon>Malvales</taxon>
        <taxon>Malvaceae</taxon>
        <taxon>Malvoideae</taxon>
        <taxon>Gossypium</taxon>
    </lineage>
</organism>
<dbReference type="AlphaFoldDB" id="A0A7J8ZY52"/>